<accession>A0AAV9QVR4</accession>
<gene>
    <name evidence="9" type="ORF">CRENBAI_001775</name>
</gene>
<dbReference type="AlphaFoldDB" id="A0AAV9QVR4"/>
<protein>
    <recommendedName>
        <fullName evidence="7">Metalloendopeptidase</fullName>
        <ecNumber evidence="7">3.4.24.-</ecNumber>
    </recommendedName>
</protein>
<dbReference type="PRINTS" id="PR00480">
    <property type="entry name" value="ASTACIN"/>
</dbReference>
<dbReference type="Gene3D" id="3.40.390.10">
    <property type="entry name" value="Collagenase (Catalytic Domain)"/>
    <property type="match status" value="1"/>
</dbReference>
<reference evidence="9 10" key="1">
    <citation type="submission" date="2021-06" db="EMBL/GenBank/DDBJ databases">
        <authorList>
            <person name="Palmer J.M."/>
        </authorList>
    </citation>
    <scope>NUCLEOTIDE SEQUENCE [LARGE SCALE GENOMIC DNA]</scope>
    <source>
        <strain evidence="9 10">MEX-2019</strain>
        <tissue evidence="9">Muscle</tissue>
    </source>
</reference>
<evidence type="ECO:0000256" key="4">
    <source>
        <dbReference type="ARBA" id="ARBA00022833"/>
    </source>
</evidence>
<comment type="caution">
    <text evidence="6">Lacks conserved residue(s) required for the propagation of feature annotation.</text>
</comment>
<keyword evidence="1 6" id="KW-0645">Protease</keyword>
<feature type="domain" description="Peptidase M12A" evidence="8">
    <location>
        <begin position="1"/>
        <end position="62"/>
    </location>
</feature>
<dbReference type="PROSITE" id="PS51864">
    <property type="entry name" value="ASTACIN"/>
    <property type="match status" value="1"/>
</dbReference>
<dbReference type="EMBL" id="JAHHUM010002696">
    <property type="protein sequence ID" value="KAK5601288.1"/>
    <property type="molecule type" value="Genomic_DNA"/>
</dbReference>
<evidence type="ECO:0000256" key="2">
    <source>
        <dbReference type="ARBA" id="ARBA00022723"/>
    </source>
</evidence>
<dbReference type="EC" id="3.4.24.-" evidence="7"/>
<feature type="binding site" evidence="6">
    <location>
        <position position="32"/>
    </location>
    <ligand>
        <name>Zn(2+)</name>
        <dbReference type="ChEBI" id="CHEBI:29105"/>
        <note>catalytic</note>
    </ligand>
</feature>
<keyword evidence="2 6" id="KW-0479">Metal-binding</keyword>
<dbReference type="PANTHER" id="PTHR10127">
    <property type="entry name" value="DISCOIDIN, CUB, EGF, LAMININ , AND ZINC METALLOPROTEASE DOMAIN CONTAINING"/>
    <property type="match status" value="1"/>
</dbReference>
<feature type="binding site" evidence="6">
    <location>
        <position position="36"/>
    </location>
    <ligand>
        <name>Zn(2+)</name>
        <dbReference type="ChEBI" id="CHEBI:29105"/>
        <note>catalytic</note>
    </ligand>
</feature>
<evidence type="ECO:0000256" key="6">
    <source>
        <dbReference type="PROSITE-ProRule" id="PRU01211"/>
    </source>
</evidence>
<dbReference type="GO" id="GO:0008270">
    <property type="term" value="F:zinc ion binding"/>
    <property type="evidence" value="ECO:0007669"/>
    <property type="project" value="UniProtKB-UniRule"/>
</dbReference>
<evidence type="ECO:0000256" key="7">
    <source>
        <dbReference type="RuleBase" id="RU361183"/>
    </source>
</evidence>
<dbReference type="GO" id="GO:0006508">
    <property type="term" value="P:proteolysis"/>
    <property type="evidence" value="ECO:0007669"/>
    <property type="project" value="UniProtKB-KW"/>
</dbReference>
<organism evidence="9 10">
    <name type="scientific">Crenichthys baileyi</name>
    <name type="common">White River springfish</name>
    <dbReference type="NCBI Taxonomy" id="28760"/>
    <lineage>
        <taxon>Eukaryota</taxon>
        <taxon>Metazoa</taxon>
        <taxon>Chordata</taxon>
        <taxon>Craniata</taxon>
        <taxon>Vertebrata</taxon>
        <taxon>Euteleostomi</taxon>
        <taxon>Actinopterygii</taxon>
        <taxon>Neopterygii</taxon>
        <taxon>Teleostei</taxon>
        <taxon>Neoteleostei</taxon>
        <taxon>Acanthomorphata</taxon>
        <taxon>Ovalentaria</taxon>
        <taxon>Atherinomorphae</taxon>
        <taxon>Cyprinodontiformes</taxon>
        <taxon>Goodeidae</taxon>
        <taxon>Crenichthys</taxon>
    </lineage>
</organism>
<keyword evidence="5 6" id="KW-0482">Metalloprotease</keyword>
<feature type="binding site" evidence="6">
    <location>
        <position position="42"/>
    </location>
    <ligand>
        <name>Zn(2+)</name>
        <dbReference type="ChEBI" id="CHEBI:29105"/>
        <note>catalytic</note>
    </ligand>
</feature>
<keyword evidence="10" id="KW-1185">Reference proteome</keyword>
<sequence length="158" mass="17406">MSGNNEGMDVRGGRTEISLQKNGCLSRSTIQHEVLHALGFNHEQTRSDRDKYVRILYKNIKPVVSYIIATAALGQTDRSKNAIQSAPPSLLTTISRHAVQMSLEACHSPELSKTPVQYDDIAVPDTLKRNGDPCNARGCKWPKSGLVLCAVLHLLELQ</sequence>
<dbReference type="InterPro" id="IPR001506">
    <property type="entry name" value="Peptidase_M12A"/>
</dbReference>
<evidence type="ECO:0000256" key="5">
    <source>
        <dbReference type="ARBA" id="ARBA00023049"/>
    </source>
</evidence>
<comment type="cofactor">
    <cofactor evidence="6 7">
        <name>Zn(2+)</name>
        <dbReference type="ChEBI" id="CHEBI:29105"/>
    </cofactor>
    <text evidence="6 7">Binds 1 zinc ion per subunit.</text>
</comment>
<evidence type="ECO:0000256" key="1">
    <source>
        <dbReference type="ARBA" id="ARBA00022670"/>
    </source>
</evidence>
<feature type="active site" evidence="6">
    <location>
        <position position="33"/>
    </location>
</feature>
<evidence type="ECO:0000313" key="9">
    <source>
        <dbReference type="EMBL" id="KAK5601288.1"/>
    </source>
</evidence>
<dbReference type="InterPro" id="IPR024079">
    <property type="entry name" value="MetalloPept_cat_dom_sf"/>
</dbReference>
<dbReference type="GO" id="GO:0004222">
    <property type="term" value="F:metalloendopeptidase activity"/>
    <property type="evidence" value="ECO:0007669"/>
    <property type="project" value="UniProtKB-UniRule"/>
</dbReference>
<dbReference type="Pfam" id="PF01400">
    <property type="entry name" value="Astacin"/>
    <property type="match status" value="1"/>
</dbReference>
<keyword evidence="3 6" id="KW-0378">Hydrolase</keyword>
<evidence type="ECO:0000256" key="3">
    <source>
        <dbReference type="ARBA" id="ARBA00022801"/>
    </source>
</evidence>
<dbReference type="PANTHER" id="PTHR10127:SF780">
    <property type="entry name" value="METALLOENDOPEPTIDASE"/>
    <property type="match status" value="1"/>
</dbReference>
<name>A0AAV9QVR4_9TELE</name>
<keyword evidence="4 6" id="KW-0862">Zinc</keyword>
<dbReference type="SUPFAM" id="SSF55486">
    <property type="entry name" value="Metalloproteases ('zincins'), catalytic domain"/>
    <property type="match status" value="1"/>
</dbReference>
<proteinExistence type="predicted"/>
<evidence type="ECO:0000259" key="8">
    <source>
        <dbReference type="PROSITE" id="PS51864"/>
    </source>
</evidence>
<dbReference type="Proteomes" id="UP001311232">
    <property type="component" value="Unassembled WGS sequence"/>
</dbReference>
<evidence type="ECO:0000313" key="10">
    <source>
        <dbReference type="Proteomes" id="UP001311232"/>
    </source>
</evidence>
<comment type="caution">
    <text evidence="9">The sequence shown here is derived from an EMBL/GenBank/DDBJ whole genome shotgun (WGS) entry which is preliminary data.</text>
</comment>